<dbReference type="InParanoid" id="L9L6W8"/>
<keyword evidence="1" id="KW-0812">Transmembrane</keyword>
<keyword evidence="1" id="KW-0472">Membrane</keyword>
<sequence length="152" mass="16327">MLTQNSVCPSEGNELAICVHRRLSQDDAPRAGLGHSGGAGLSGSRFLTGILLTTLVAVFPPMLLMQLLSVDTPRCPGRRAVQQNVPGQWVPVYLTAASAPDARHGVDIFTGGFALMQVGFAVQLLTFFGKHFLHSIIVQNPLHRDLLSMITP</sequence>
<evidence type="ECO:0000313" key="2">
    <source>
        <dbReference type="EMBL" id="ELW70736.1"/>
    </source>
</evidence>
<gene>
    <name evidence="2" type="ORF">TREES_T100016632</name>
</gene>
<name>L9L6W8_TUPCH</name>
<accession>L9L6W8</accession>
<evidence type="ECO:0000256" key="1">
    <source>
        <dbReference type="SAM" id="Phobius"/>
    </source>
</evidence>
<proteinExistence type="predicted"/>
<dbReference type="EMBL" id="KB320486">
    <property type="protein sequence ID" value="ELW70736.1"/>
    <property type="molecule type" value="Genomic_DNA"/>
</dbReference>
<evidence type="ECO:0000313" key="3">
    <source>
        <dbReference type="Proteomes" id="UP000011518"/>
    </source>
</evidence>
<protein>
    <submittedName>
        <fullName evidence="2">Uncharacterized protein</fullName>
    </submittedName>
</protein>
<dbReference type="Proteomes" id="UP000011518">
    <property type="component" value="Unassembled WGS sequence"/>
</dbReference>
<reference evidence="3" key="2">
    <citation type="journal article" date="2013" name="Nat. Commun.">
        <title>Genome of the Chinese tree shrew.</title>
        <authorList>
            <person name="Fan Y."/>
            <person name="Huang Z.Y."/>
            <person name="Cao C.C."/>
            <person name="Chen C.S."/>
            <person name="Chen Y.X."/>
            <person name="Fan D.D."/>
            <person name="He J."/>
            <person name="Hou H.L."/>
            <person name="Hu L."/>
            <person name="Hu X.T."/>
            <person name="Jiang X.T."/>
            <person name="Lai R."/>
            <person name="Lang Y.S."/>
            <person name="Liang B."/>
            <person name="Liao S.G."/>
            <person name="Mu D."/>
            <person name="Ma Y.Y."/>
            <person name="Niu Y.Y."/>
            <person name="Sun X.Q."/>
            <person name="Xia J.Q."/>
            <person name="Xiao J."/>
            <person name="Xiong Z.Q."/>
            <person name="Xu L."/>
            <person name="Yang L."/>
            <person name="Zhang Y."/>
            <person name="Zhao W."/>
            <person name="Zhao X.D."/>
            <person name="Zheng Y.T."/>
            <person name="Zhou J.M."/>
            <person name="Zhu Y.B."/>
            <person name="Zhang G.J."/>
            <person name="Wang J."/>
            <person name="Yao Y.G."/>
        </authorList>
    </citation>
    <scope>NUCLEOTIDE SEQUENCE [LARGE SCALE GENOMIC DNA]</scope>
</reference>
<keyword evidence="1" id="KW-1133">Transmembrane helix</keyword>
<feature type="transmembrane region" description="Helical" evidence="1">
    <location>
        <begin position="46"/>
        <end position="70"/>
    </location>
</feature>
<dbReference type="AlphaFoldDB" id="L9L6W8"/>
<reference evidence="3" key="1">
    <citation type="submission" date="2012-07" db="EMBL/GenBank/DDBJ databases">
        <title>Genome of the Chinese tree shrew, a rising model animal genetically related to primates.</title>
        <authorList>
            <person name="Zhang G."/>
            <person name="Fan Y."/>
            <person name="Yao Y."/>
            <person name="Huang Z."/>
        </authorList>
    </citation>
    <scope>NUCLEOTIDE SEQUENCE [LARGE SCALE GENOMIC DNA]</scope>
</reference>
<keyword evidence="3" id="KW-1185">Reference proteome</keyword>
<organism evidence="2 3">
    <name type="scientific">Tupaia chinensis</name>
    <name type="common">Chinese tree shrew</name>
    <name type="synonym">Tupaia belangeri chinensis</name>
    <dbReference type="NCBI Taxonomy" id="246437"/>
    <lineage>
        <taxon>Eukaryota</taxon>
        <taxon>Metazoa</taxon>
        <taxon>Chordata</taxon>
        <taxon>Craniata</taxon>
        <taxon>Vertebrata</taxon>
        <taxon>Euteleostomi</taxon>
        <taxon>Mammalia</taxon>
        <taxon>Eutheria</taxon>
        <taxon>Euarchontoglires</taxon>
        <taxon>Scandentia</taxon>
        <taxon>Tupaiidae</taxon>
        <taxon>Tupaia</taxon>
    </lineage>
</organism>